<dbReference type="OrthoDB" id="36362at2157"/>
<dbReference type="Pfam" id="PF19291">
    <property type="entry name" value="TREH_N"/>
    <property type="match status" value="1"/>
</dbReference>
<evidence type="ECO:0000313" key="5">
    <source>
        <dbReference type="Proteomes" id="UP000217784"/>
    </source>
</evidence>
<dbReference type="SUPFAM" id="SSF48208">
    <property type="entry name" value="Six-hairpin glycosidases"/>
    <property type="match status" value="1"/>
</dbReference>
<dbReference type="InterPro" id="IPR011613">
    <property type="entry name" value="GH15-like"/>
</dbReference>
<evidence type="ECO:0000259" key="2">
    <source>
        <dbReference type="Pfam" id="PF00723"/>
    </source>
</evidence>
<keyword evidence="5" id="KW-1185">Reference proteome</keyword>
<dbReference type="Pfam" id="PF00723">
    <property type="entry name" value="Glyco_hydro_15"/>
    <property type="match status" value="1"/>
</dbReference>
<sequence length="628" mass="72093">MENKFKDIENYGIIGNLETCALIGSDGSIDWMCLPYLESPSIFAAILDNKRGGHFAIQPVSKFSSFQAYIKETNILQTTFNTPFGMVTITDFMPVNLYDGTKHHRTLYRKVKCIEGHIRLELSFKPRFNYAKDVPDFKLIEGGATCSFEDNELFLNTVVPLKIKEDEITSQFNMRKDMEIWFVLQYNQQDHYSPEYPPDYGKFNEKLDALQEYWQNWTYKCHKICILEDIWHDIIARSGLVLKLLANPESGAIAAAATTSLPECTGGVRNWDYRYAWIRDSAYTIQALFHLEHVQESQDYMRWINSIIKQGTHPSDIRIMYPLHKDEAVEEQMLEYLSGYKQSSPVRIGNAAVNQKQLDIYGELINAIYDTTRYGKDISDKTWEFIKNFVDYICEVWNTKDRGIWEIRGEPLHYVHSKLMCWVAVDRGIKIAKFKKTETSCNWEETKNEIETAILEKGFNKELNSFVQSFDSGAIDATTLLIPRMGLLPYDDPRVQGTIEAVMKNLMTEKGLVYRYKNEDGLPGAEGCFLICSFWLVDSLALSGRLDEAISIFVNVLQLMSPLGLLAEEIDPKTGKLLGNFPQAFSHIGLVNSALYIGIARGRKHKGPKPQGFKHSVPYKKEKFKIKK</sequence>
<reference evidence="4 5" key="1">
    <citation type="journal article" date="2017" name="BMC Genomics">
        <title>Genomic analysis of methanogenic archaea reveals a shift towards energy conservation.</title>
        <authorList>
            <person name="Gilmore S.P."/>
            <person name="Henske J.K."/>
            <person name="Sexton J.A."/>
            <person name="Solomon K.V."/>
            <person name="Seppala S."/>
            <person name="Yoo J.I."/>
            <person name="Huyett L.M."/>
            <person name="Pressman A."/>
            <person name="Cogan J.Z."/>
            <person name="Kivenson V."/>
            <person name="Peng X."/>
            <person name="Tan Y."/>
            <person name="Valentine D.L."/>
            <person name="O'Malley M.A."/>
        </authorList>
    </citation>
    <scope>NUCLEOTIDE SEQUENCE [LARGE SCALE GENOMIC DNA]</scope>
    <source>
        <strain evidence="4 5">M.o.H.</strain>
    </source>
</reference>
<evidence type="ECO:0000313" key="4">
    <source>
        <dbReference type="EMBL" id="PAV03728.1"/>
    </source>
</evidence>
<evidence type="ECO:0000256" key="1">
    <source>
        <dbReference type="ARBA" id="ARBA00006188"/>
    </source>
</evidence>
<accession>A0A2A2H2W2</accession>
<dbReference type="EMBL" id="LMVM01000037">
    <property type="protein sequence ID" value="PAV03728.1"/>
    <property type="molecule type" value="Genomic_DNA"/>
</dbReference>
<dbReference type="PANTHER" id="PTHR31616:SF0">
    <property type="entry name" value="GLUCAN 1,4-ALPHA-GLUCOSIDASE"/>
    <property type="match status" value="1"/>
</dbReference>
<comment type="similarity">
    <text evidence="1">Belongs to the glycosyl hydrolase 15 family.</text>
</comment>
<organism evidence="4 5">
    <name type="scientific">Methanobacterium bryantii</name>
    <dbReference type="NCBI Taxonomy" id="2161"/>
    <lineage>
        <taxon>Archaea</taxon>
        <taxon>Methanobacteriati</taxon>
        <taxon>Methanobacteriota</taxon>
        <taxon>Methanomada group</taxon>
        <taxon>Methanobacteria</taxon>
        <taxon>Methanobacteriales</taxon>
        <taxon>Methanobacteriaceae</taxon>
        <taxon>Methanobacterium</taxon>
    </lineage>
</organism>
<dbReference type="PANTHER" id="PTHR31616">
    <property type="entry name" value="TREHALASE"/>
    <property type="match status" value="1"/>
</dbReference>
<dbReference type="InterPro" id="IPR012341">
    <property type="entry name" value="6hp_glycosidase-like_sf"/>
</dbReference>
<feature type="domain" description="GH15-like" evidence="2">
    <location>
        <begin position="243"/>
        <end position="594"/>
    </location>
</feature>
<dbReference type="GO" id="GO:0005975">
    <property type="term" value="P:carbohydrate metabolic process"/>
    <property type="evidence" value="ECO:0007669"/>
    <property type="project" value="InterPro"/>
</dbReference>
<dbReference type="Gene3D" id="1.50.10.10">
    <property type="match status" value="1"/>
</dbReference>
<evidence type="ECO:0000259" key="3">
    <source>
        <dbReference type="Pfam" id="PF19291"/>
    </source>
</evidence>
<dbReference type="Proteomes" id="UP000217784">
    <property type="component" value="Unassembled WGS sequence"/>
</dbReference>
<dbReference type="InterPro" id="IPR045582">
    <property type="entry name" value="Trehalase-like_N"/>
</dbReference>
<feature type="domain" description="Trehalase-like N-terminal" evidence="3">
    <location>
        <begin position="6"/>
        <end position="136"/>
    </location>
</feature>
<protein>
    <submittedName>
        <fullName evidence="4">Uncharacterized protein</fullName>
    </submittedName>
</protein>
<gene>
    <name evidence="4" type="ORF">ASJ80_01835</name>
</gene>
<dbReference type="RefSeq" id="WP_069583142.1">
    <property type="nucleotide sequence ID" value="NZ_LMVM01000037.1"/>
</dbReference>
<dbReference type="AlphaFoldDB" id="A0A2A2H2W2"/>
<comment type="caution">
    <text evidence="4">The sequence shown here is derived from an EMBL/GenBank/DDBJ whole genome shotgun (WGS) entry which is preliminary data.</text>
</comment>
<proteinExistence type="inferred from homology"/>
<dbReference type="GO" id="GO:0004553">
    <property type="term" value="F:hydrolase activity, hydrolyzing O-glycosyl compounds"/>
    <property type="evidence" value="ECO:0007669"/>
    <property type="project" value="UniProtKB-ARBA"/>
</dbReference>
<name>A0A2A2H2W2_METBR</name>
<dbReference type="InterPro" id="IPR008928">
    <property type="entry name" value="6-hairpin_glycosidase_sf"/>
</dbReference>